<gene>
    <name evidence="1" type="ORF">JOF56_010176</name>
</gene>
<name>A0ABS4TZF4_9PSEU</name>
<evidence type="ECO:0000313" key="2">
    <source>
        <dbReference type="Proteomes" id="UP001519332"/>
    </source>
</evidence>
<accession>A0ABS4TZF4</accession>
<dbReference type="Proteomes" id="UP001519332">
    <property type="component" value="Unassembled WGS sequence"/>
</dbReference>
<comment type="caution">
    <text evidence="1">The sequence shown here is derived from an EMBL/GenBank/DDBJ whole genome shotgun (WGS) entry which is preliminary data.</text>
</comment>
<dbReference type="EMBL" id="JAGINW010000001">
    <property type="protein sequence ID" value="MBP2329791.1"/>
    <property type="molecule type" value="Genomic_DNA"/>
</dbReference>
<organism evidence="1 2">
    <name type="scientific">Kibdelosporangium banguiense</name>
    <dbReference type="NCBI Taxonomy" id="1365924"/>
    <lineage>
        <taxon>Bacteria</taxon>
        <taxon>Bacillati</taxon>
        <taxon>Actinomycetota</taxon>
        <taxon>Actinomycetes</taxon>
        <taxon>Pseudonocardiales</taxon>
        <taxon>Pseudonocardiaceae</taxon>
        <taxon>Kibdelosporangium</taxon>
    </lineage>
</organism>
<dbReference type="RefSeq" id="WP_209646494.1">
    <property type="nucleotide sequence ID" value="NZ_JAGINW010000001.1"/>
</dbReference>
<evidence type="ECO:0008006" key="3">
    <source>
        <dbReference type="Google" id="ProtNLM"/>
    </source>
</evidence>
<evidence type="ECO:0000313" key="1">
    <source>
        <dbReference type="EMBL" id="MBP2329791.1"/>
    </source>
</evidence>
<proteinExistence type="predicted"/>
<sequence>MSAELRRLRRRCEAIAAELPLVKPFDVRELCRLVALRQGRPIHLMPINGMSEAHGLWLATDSADLFFYEAGTALPHQEHIILHELSHLLCGHYREDTTAADHLRELIPHLDPKVIRMMLRRTSYVAAEEQEAELLASIIRQRAGLVRSDSINGRIRAAFDWPRDTHG</sequence>
<keyword evidence="2" id="KW-1185">Reference proteome</keyword>
<protein>
    <recommendedName>
        <fullName evidence="3">IrrE N-terminal-like domain-containing protein</fullName>
    </recommendedName>
</protein>
<reference evidence="1 2" key="1">
    <citation type="submission" date="2021-03" db="EMBL/GenBank/DDBJ databases">
        <title>Sequencing the genomes of 1000 actinobacteria strains.</title>
        <authorList>
            <person name="Klenk H.-P."/>
        </authorList>
    </citation>
    <scope>NUCLEOTIDE SEQUENCE [LARGE SCALE GENOMIC DNA]</scope>
    <source>
        <strain evidence="1 2">DSM 46670</strain>
    </source>
</reference>